<dbReference type="SUPFAM" id="SSF49785">
    <property type="entry name" value="Galactose-binding domain-like"/>
    <property type="match status" value="2"/>
</dbReference>
<dbReference type="EMBL" id="CP158165">
    <property type="protein sequence ID" value="XBV26019.1"/>
    <property type="molecule type" value="Genomic_DNA"/>
</dbReference>
<protein>
    <submittedName>
        <fullName evidence="10">Discoidin domain-containing protein</fullName>
    </submittedName>
</protein>
<evidence type="ECO:0000256" key="2">
    <source>
        <dbReference type="ARBA" id="ARBA00010147"/>
    </source>
</evidence>
<dbReference type="PANTHER" id="PTHR45713:SF6">
    <property type="entry name" value="F5_8 TYPE C DOMAIN-CONTAINING PROTEIN"/>
    <property type="match status" value="1"/>
</dbReference>
<evidence type="ECO:0000256" key="3">
    <source>
        <dbReference type="ARBA" id="ARBA00011233"/>
    </source>
</evidence>
<evidence type="ECO:0000256" key="8">
    <source>
        <dbReference type="SAM" id="SignalP"/>
    </source>
</evidence>
<keyword evidence="6" id="KW-0106">Calcium</keyword>
<dbReference type="InterPro" id="IPR022409">
    <property type="entry name" value="PKD/Chitinase_dom"/>
</dbReference>
<name>A0AAU7TGH3_9ACTN</name>
<keyword evidence="8" id="KW-0732">Signal</keyword>
<evidence type="ECO:0000259" key="9">
    <source>
        <dbReference type="PROSITE" id="PS50022"/>
    </source>
</evidence>
<keyword evidence="4" id="KW-0479">Metal-binding</keyword>
<proteinExistence type="inferred from homology"/>
<evidence type="ECO:0000256" key="6">
    <source>
        <dbReference type="ARBA" id="ARBA00022837"/>
    </source>
</evidence>
<dbReference type="InterPro" id="IPR013783">
    <property type="entry name" value="Ig-like_fold"/>
</dbReference>
<dbReference type="Pfam" id="PF22633">
    <property type="entry name" value="F5_F8_type_C_2"/>
    <property type="match status" value="1"/>
</dbReference>
<dbReference type="RefSeq" id="WP_350278826.1">
    <property type="nucleotide sequence ID" value="NZ_CP158165.1"/>
</dbReference>
<evidence type="ECO:0000256" key="7">
    <source>
        <dbReference type="ARBA" id="ARBA00023157"/>
    </source>
</evidence>
<comment type="function">
    <text evidence="1">Acts as a defensive agent. Recognizes blood group fucosylated oligosaccharides including A, B, H and Lewis B-type antigens. Does not recognize Lewis A antigen and has low affinity for monovalent haptens.</text>
</comment>
<accession>A0AAU7TGH3</accession>
<dbReference type="GO" id="GO:0046872">
    <property type="term" value="F:metal ion binding"/>
    <property type="evidence" value="ECO:0007669"/>
    <property type="project" value="UniProtKB-KW"/>
</dbReference>
<dbReference type="InterPro" id="IPR008979">
    <property type="entry name" value="Galactose-bd-like_sf"/>
</dbReference>
<keyword evidence="5" id="KW-0430">Lectin</keyword>
<dbReference type="InterPro" id="IPR035986">
    <property type="entry name" value="PKD_dom_sf"/>
</dbReference>
<dbReference type="InterPro" id="IPR051941">
    <property type="entry name" value="BG_Antigen-Binding_Lectin"/>
</dbReference>
<dbReference type="GO" id="GO:0005975">
    <property type="term" value="P:carbohydrate metabolic process"/>
    <property type="evidence" value="ECO:0007669"/>
    <property type="project" value="UniProtKB-ARBA"/>
</dbReference>
<comment type="subunit">
    <text evidence="3">Homotrimer.</text>
</comment>
<feature type="domain" description="F5/8 type C" evidence="9">
    <location>
        <begin position="645"/>
        <end position="808"/>
    </location>
</feature>
<evidence type="ECO:0000256" key="4">
    <source>
        <dbReference type="ARBA" id="ARBA00022723"/>
    </source>
</evidence>
<dbReference type="Pfam" id="PF22352">
    <property type="entry name" value="K319L-like_PKD"/>
    <property type="match status" value="1"/>
</dbReference>
<dbReference type="SMART" id="SM00607">
    <property type="entry name" value="FTP"/>
    <property type="match status" value="2"/>
</dbReference>
<keyword evidence="7" id="KW-1015">Disulfide bond</keyword>
<organism evidence="10">
    <name type="scientific">Kribbella sp. HUAS MG21</name>
    <dbReference type="NCBI Taxonomy" id="3160966"/>
    <lineage>
        <taxon>Bacteria</taxon>
        <taxon>Bacillati</taxon>
        <taxon>Actinomycetota</taxon>
        <taxon>Actinomycetes</taxon>
        <taxon>Propionibacteriales</taxon>
        <taxon>Kribbellaceae</taxon>
        <taxon>Kribbella</taxon>
    </lineage>
</organism>
<dbReference type="InterPro" id="IPR006585">
    <property type="entry name" value="FTP1"/>
</dbReference>
<dbReference type="InterPro" id="IPR000421">
    <property type="entry name" value="FA58C"/>
</dbReference>
<dbReference type="Gene3D" id="2.60.120.260">
    <property type="entry name" value="Galactose-binding domain-like"/>
    <property type="match status" value="2"/>
</dbReference>
<dbReference type="PROSITE" id="PS50022">
    <property type="entry name" value="FA58C_3"/>
    <property type="match status" value="1"/>
</dbReference>
<dbReference type="GO" id="GO:0042806">
    <property type="term" value="F:fucose binding"/>
    <property type="evidence" value="ECO:0007669"/>
    <property type="project" value="UniProtKB-ARBA"/>
</dbReference>
<feature type="signal peptide" evidence="8">
    <location>
        <begin position="1"/>
        <end position="29"/>
    </location>
</feature>
<dbReference type="SMART" id="SM00089">
    <property type="entry name" value="PKD"/>
    <property type="match status" value="1"/>
</dbReference>
<feature type="chain" id="PRO_5043481916" evidence="8">
    <location>
        <begin position="30"/>
        <end position="811"/>
    </location>
</feature>
<evidence type="ECO:0000313" key="10">
    <source>
        <dbReference type="EMBL" id="XBV26019.1"/>
    </source>
</evidence>
<evidence type="ECO:0000256" key="1">
    <source>
        <dbReference type="ARBA" id="ARBA00002219"/>
    </source>
</evidence>
<dbReference type="GO" id="GO:0010185">
    <property type="term" value="P:regulation of cellular defense response"/>
    <property type="evidence" value="ECO:0007669"/>
    <property type="project" value="UniProtKB-ARBA"/>
</dbReference>
<reference evidence="10" key="1">
    <citation type="submission" date="2024-06" db="EMBL/GenBank/DDBJ databases">
        <title>Kribbella sp. strain HUAS MG21 genome sequences.</title>
        <authorList>
            <person name="Mo P."/>
        </authorList>
    </citation>
    <scope>NUCLEOTIDE SEQUENCE</scope>
    <source>
        <strain evidence="10">HUAS MG21</strain>
    </source>
</reference>
<comment type="similarity">
    <text evidence="2">Belongs to the fucolectin family.</text>
</comment>
<gene>
    <name evidence="10" type="ORF">ABN611_06240</name>
</gene>
<dbReference type="PANTHER" id="PTHR45713">
    <property type="entry name" value="FTP DOMAIN-CONTAINING PROTEIN"/>
    <property type="match status" value="1"/>
</dbReference>
<dbReference type="SUPFAM" id="SSF49299">
    <property type="entry name" value="PKD domain"/>
    <property type="match status" value="1"/>
</dbReference>
<evidence type="ECO:0000256" key="5">
    <source>
        <dbReference type="ARBA" id="ARBA00022734"/>
    </source>
</evidence>
<dbReference type="Pfam" id="PF00754">
    <property type="entry name" value="F5_F8_type_C"/>
    <property type="match status" value="1"/>
</dbReference>
<dbReference type="Gene3D" id="2.60.40.10">
    <property type="entry name" value="Immunoglobulins"/>
    <property type="match status" value="1"/>
</dbReference>
<dbReference type="AlphaFoldDB" id="A0AAU7TGH3"/>
<sequence>MPKRLATAFFGLITAVVMVLGLTASPARAADGDPASSVVATWSCTSSPCPWGPSDTSNAAVWPAEAEPIRARYGYTVSHDVYAPVSKVAGWKITVTSGSATVYAGPADDSHSPLATLSAGQSYTVSSALNSSNLVSVQSGSPFEYTIVPGPPEPASGDRSVLATWNCTSSPCPWGPSDTSNAAVWPAEAEPVRARYGYTVSHDVYAPVSKVAGWKITVTAGSATVYAGPADDSHSPLATLSAGQSYTVSSNLNSSNLVSVQSGSPFEYTIVPGPPEPASCTDPTTCDPVSWVSARWRYAGTGENPGDWFGGVITWPAGTAYQGNGRSGFNARIVYSESGVPLYPYMGAWADGCTVRVVTGRVLIIEWERGTDVWRETLVNAGQTYTISLNGSEDGAMIETNNDLEPFTVSVSNCTPRPLSESNNRLPVANAGAPQSAVTGATVTLNGSGTDADGDDLTYAWTQTGGPAVTLSSTTAAKPTFTAPSSASTLTFSLVVRDGKANSAAATTTVTVTDPNLARGKTATQSSTSGTAVAARAVDGNTNGVFSNGSVTQTNLSTQPWWQVDLGSAAAVSTVTVWSRTDANRMGSGSVFISSTDMTGRSLSSLRADDSVKELPFSAFSSTTDSLTLNAGNATGRYVRVQLSSILATLNLAELQVRGTTGAVNLSTNRPAAQSSTDVGTAARAVDGNTNGIFAAGSVSRTASSSQPWWQVDLLTSSRISNVTVHNRTDASTEKLNNAVVFLSTASMSGRTYTQLMADSTVTKLNLGATPGAVTSLPTNTVARYVRVQSPATSAGVISLAEVTVTGTQPH</sequence>